<reference evidence="8 9" key="1">
    <citation type="submission" date="2020-07" db="EMBL/GenBank/DDBJ databases">
        <title>Sequencing the genomes of 1000 actinobacteria strains.</title>
        <authorList>
            <person name="Klenk H.-P."/>
        </authorList>
    </citation>
    <scope>NUCLEOTIDE SEQUENCE [LARGE SCALE GENOMIC DNA]</scope>
    <source>
        <strain evidence="8 9">DSM 21350</strain>
    </source>
</reference>
<comment type="subcellular location">
    <subcellularLocation>
        <location evidence="1">Cell membrane</location>
        <topology evidence="1">Multi-pass membrane protein</topology>
    </subcellularLocation>
</comment>
<organism evidence="8 9">
    <name type="scientific">Nocardioides panaciterrulae</name>
    <dbReference type="NCBI Taxonomy" id="661492"/>
    <lineage>
        <taxon>Bacteria</taxon>
        <taxon>Bacillati</taxon>
        <taxon>Actinomycetota</taxon>
        <taxon>Actinomycetes</taxon>
        <taxon>Propionibacteriales</taxon>
        <taxon>Nocardioidaceae</taxon>
        <taxon>Nocardioides</taxon>
    </lineage>
</organism>
<evidence type="ECO:0000256" key="4">
    <source>
        <dbReference type="ARBA" id="ARBA00022989"/>
    </source>
</evidence>
<keyword evidence="2" id="KW-1003">Cell membrane</keyword>
<evidence type="ECO:0008006" key="10">
    <source>
        <dbReference type="Google" id="ProtNLM"/>
    </source>
</evidence>
<feature type="transmembrane region" description="Helical" evidence="7">
    <location>
        <begin position="146"/>
        <end position="168"/>
    </location>
</feature>
<evidence type="ECO:0000256" key="2">
    <source>
        <dbReference type="ARBA" id="ARBA00022475"/>
    </source>
</evidence>
<keyword evidence="3 7" id="KW-0812">Transmembrane</keyword>
<feature type="transmembrane region" description="Helical" evidence="7">
    <location>
        <begin position="22"/>
        <end position="44"/>
    </location>
</feature>
<feature type="region of interest" description="Disordered" evidence="6">
    <location>
        <begin position="360"/>
        <end position="386"/>
    </location>
</feature>
<dbReference type="AlphaFoldDB" id="A0A7Y9E2Z1"/>
<evidence type="ECO:0000313" key="8">
    <source>
        <dbReference type="EMBL" id="NYD40095.1"/>
    </source>
</evidence>
<evidence type="ECO:0000256" key="7">
    <source>
        <dbReference type="SAM" id="Phobius"/>
    </source>
</evidence>
<keyword evidence="9" id="KW-1185">Reference proteome</keyword>
<feature type="transmembrane region" description="Helical" evidence="7">
    <location>
        <begin position="56"/>
        <end position="73"/>
    </location>
</feature>
<dbReference type="GO" id="GO:0005886">
    <property type="term" value="C:plasma membrane"/>
    <property type="evidence" value="ECO:0007669"/>
    <property type="project" value="UniProtKB-SubCell"/>
</dbReference>
<sequence length="386" mass="41825">MMSPSGAVRDPRERWRERLHDPVFWTETLQVVKTVAAAVAAWFLATHVFHLPQSFLAPWSALLVVHATVYRTFSEGARQVGAAVLGVVVAWGVGNLLGLDATAVAVVLLAGLAVGTLPWLAGQGTAIAATALIVLTTGFAQDGNMLLMRLADTGIGIGVGLLVNLVVWPPLRNRTAISALNALDDEIGDLLQTIGDGLAAGRAEDEVADWIDRTRVLDEDLDRAWGLVRQARESARLNPRRSAVELRNPKLWMGLLKREEQAIAETRSMAQTILHGTGEDGEWISAFREPYVVLLRDTGAAILAADPMAILEVRDRLNRLVDRLAEESTPRLWPVYGGLIINLRNIIDAMDEVAKANPLDQPPLPFLRADQVSGTSGERGDQMSGA</sequence>
<proteinExistence type="predicted"/>
<feature type="transmembrane region" description="Helical" evidence="7">
    <location>
        <begin position="80"/>
        <end position="113"/>
    </location>
</feature>
<accession>A0A7Y9E2Z1</accession>
<feature type="transmembrane region" description="Helical" evidence="7">
    <location>
        <begin position="119"/>
        <end position="139"/>
    </location>
</feature>
<dbReference type="EMBL" id="JACCBG010000001">
    <property type="protein sequence ID" value="NYD40095.1"/>
    <property type="molecule type" value="Genomic_DNA"/>
</dbReference>
<keyword evidence="5 7" id="KW-0472">Membrane</keyword>
<name>A0A7Y9E2Z1_9ACTN</name>
<evidence type="ECO:0000313" key="9">
    <source>
        <dbReference type="Proteomes" id="UP000535511"/>
    </source>
</evidence>
<comment type="caution">
    <text evidence="8">The sequence shown here is derived from an EMBL/GenBank/DDBJ whole genome shotgun (WGS) entry which is preliminary data.</text>
</comment>
<evidence type="ECO:0000256" key="6">
    <source>
        <dbReference type="SAM" id="MobiDB-lite"/>
    </source>
</evidence>
<gene>
    <name evidence="8" type="ORF">BJZ21_000178</name>
</gene>
<evidence type="ECO:0000256" key="5">
    <source>
        <dbReference type="ARBA" id="ARBA00023136"/>
    </source>
</evidence>
<protein>
    <recommendedName>
        <fullName evidence="10">Aromatic acid exporter family member 1</fullName>
    </recommendedName>
</protein>
<dbReference type="InterPro" id="IPR010343">
    <property type="entry name" value="ArAE_1"/>
</dbReference>
<dbReference type="Pfam" id="PF06081">
    <property type="entry name" value="ArAE_1"/>
    <property type="match status" value="1"/>
</dbReference>
<keyword evidence="4 7" id="KW-1133">Transmembrane helix</keyword>
<evidence type="ECO:0000256" key="1">
    <source>
        <dbReference type="ARBA" id="ARBA00004651"/>
    </source>
</evidence>
<dbReference type="Proteomes" id="UP000535511">
    <property type="component" value="Unassembled WGS sequence"/>
</dbReference>
<evidence type="ECO:0000256" key="3">
    <source>
        <dbReference type="ARBA" id="ARBA00022692"/>
    </source>
</evidence>